<protein>
    <submittedName>
        <fullName evidence="3">Uncharacterized protein</fullName>
    </submittedName>
</protein>
<reference evidence="3 4" key="1">
    <citation type="journal article" date="2024" name="Plant J.">
        <title>Genome sequences and population genomics reveal climatic adaptation and genomic divergence between two closely related sweetgum species.</title>
        <authorList>
            <person name="Xu W.Q."/>
            <person name="Ren C.Q."/>
            <person name="Zhang X.Y."/>
            <person name="Comes H.P."/>
            <person name="Liu X.H."/>
            <person name="Li Y.G."/>
            <person name="Kettle C.J."/>
            <person name="Jalonen R."/>
            <person name="Gaisberger H."/>
            <person name="Ma Y.Z."/>
            <person name="Qiu Y.X."/>
        </authorList>
    </citation>
    <scope>NUCLEOTIDE SEQUENCE [LARGE SCALE GENOMIC DNA]</scope>
    <source>
        <strain evidence="3">Hangzhou</strain>
    </source>
</reference>
<gene>
    <name evidence="3" type="ORF">L1049_021954</name>
</gene>
<feature type="region of interest" description="Disordered" evidence="2">
    <location>
        <begin position="1"/>
        <end position="30"/>
    </location>
</feature>
<evidence type="ECO:0000256" key="1">
    <source>
        <dbReference type="ARBA" id="ARBA00022801"/>
    </source>
</evidence>
<dbReference type="EMBL" id="JBBPBK010000011">
    <property type="protein sequence ID" value="KAK9274703.1"/>
    <property type="molecule type" value="Genomic_DNA"/>
</dbReference>
<dbReference type="PANTHER" id="PTHR11845:SF13">
    <property type="entry name" value="5'-DEOXYNUCLEOTIDASE HDDC2"/>
    <property type="match status" value="1"/>
</dbReference>
<comment type="caution">
    <text evidence="3">The sequence shown here is derived from an EMBL/GenBank/DDBJ whole genome shotgun (WGS) entry which is preliminary data.</text>
</comment>
<dbReference type="AlphaFoldDB" id="A0AAP0WQ77"/>
<dbReference type="GO" id="GO:0005737">
    <property type="term" value="C:cytoplasm"/>
    <property type="evidence" value="ECO:0007669"/>
    <property type="project" value="TreeGrafter"/>
</dbReference>
<accession>A0AAP0WQ77</accession>
<evidence type="ECO:0000313" key="4">
    <source>
        <dbReference type="Proteomes" id="UP001415857"/>
    </source>
</evidence>
<dbReference type="InterPro" id="IPR039356">
    <property type="entry name" value="YfbR/HDDC2"/>
</dbReference>
<name>A0AAP0WQ77_LIQFO</name>
<proteinExistence type="predicted"/>
<evidence type="ECO:0000313" key="3">
    <source>
        <dbReference type="EMBL" id="KAK9274703.1"/>
    </source>
</evidence>
<evidence type="ECO:0000256" key="2">
    <source>
        <dbReference type="SAM" id="MobiDB-lite"/>
    </source>
</evidence>
<keyword evidence="4" id="KW-1185">Reference proteome</keyword>
<dbReference type="GO" id="GO:0002953">
    <property type="term" value="F:5'-deoxynucleotidase activity"/>
    <property type="evidence" value="ECO:0007669"/>
    <property type="project" value="InterPro"/>
</dbReference>
<keyword evidence="1" id="KW-0378">Hydrolase</keyword>
<sequence length="63" mass="6451">MATQAASSSSRSSASPNGDTSSSSSSSSSASSAIDFLSLCHRLKTTKRAGWVRREVQEPGVCG</sequence>
<dbReference type="Proteomes" id="UP001415857">
    <property type="component" value="Unassembled WGS sequence"/>
</dbReference>
<dbReference type="PANTHER" id="PTHR11845">
    <property type="entry name" value="5'-DEOXYNUCLEOTIDASE HDDC2"/>
    <property type="match status" value="1"/>
</dbReference>
<dbReference type="Gene3D" id="1.10.3210.10">
    <property type="entry name" value="Hypothetical protein af1432"/>
    <property type="match status" value="1"/>
</dbReference>
<organism evidence="3 4">
    <name type="scientific">Liquidambar formosana</name>
    <name type="common">Formosan gum</name>
    <dbReference type="NCBI Taxonomy" id="63359"/>
    <lineage>
        <taxon>Eukaryota</taxon>
        <taxon>Viridiplantae</taxon>
        <taxon>Streptophyta</taxon>
        <taxon>Embryophyta</taxon>
        <taxon>Tracheophyta</taxon>
        <taxon>Spermatophyta</taxon>
        <taxon>Magnoliopsida</taxon>
        <taxon>eudicotyledons</taxon>
        <taxon>Gunneridae</taxon>
        <taxon>Pentapetalae</taxon>
        <taxon>Saxifragales</taxon>
        <taxon>Altingiaceae</taxon>
        <taxon>Liquidambar</taxon>
    </lineage>
</organism>